<dbReference type="RefSeq" id="WP_232890345.1">
    <property type="nucleotide sequence ID" value="NZ_JAJSPM010000001.1"/>
</dbReference>
<proteinExistence type="predicted"/>
<protein>
    <recommendedName>
        <fullName evidence="5">Transmembrane protein</fullName>
    </recommendedName>
</protein>
<sequence length="338" mass="37125">MPGYLPINNLTRLFRENKNPQEHKSFFLYLKKAWQDTFLPLTQEREKDTYHFGHYFMGWPSKPNASKIAYFLTLKFITTPLTNLLSLVIELPLNLLSETSSFLKNSLLAWTPTNGITQHIRSLLLLTTIGLQGLLKGACYLIRTITSPIVSFKDAQKIHPGLGWLSALASVLFIGGAIAALIFFAPPLAAALIPSMGPSALTVLSTLAYPFAQLFSLIAISIPAATGAMLSFITGTLLLGILHQVGRKIIYPEESQSEEHHELSVTPAAGSNVSNLLSDSKGPTIQKDLENDFTGVKSTAEKERSSMLDQHFGKKLPSTKKNPGDGFNHKYNQATIDV</sequence>
<dbReference type="EMBL" id="JAJTND010000001">
    <property type="protein sequence ID" value="MCE3531257.1"/>
    <property type="molecule type" value="Genomic_DNA"/>
</dbReference>
<evidence type="ECO:0000313" key="3">
    <source>
        <dbReference type="EMBL" id="MCE3531257.1"/>
    </source>
</evidence>
<evidence type="ECO:0008006" key="5">
    <source>
        <dbReference type="Google" id="ProtNLM"/>
    </source>
</evidence>
<feature type="transmembrane region" description="Helical" evidence="2">
    <location>
        <begin position="218"/>
        <end position="242"/>
    </location>
</feature>
<comment type="caution">
    <text evidence="3">The sequence shown here is derived from an EMBL/GenBank/DDBJ whole genome shotgun (WGS) entry which is preliminary data.</text>
</comment>
<evidence type="ECO:0000256" key="2">
    <source>
        <dbReference type="SAM" id="Phobius"/>
    </source>
</evidence>
<dbReference type="Proteomes" id="UP001320170">
    <property type="component" value="Unassembled WGS sequence"/>
</dbReference>
<feature type="transmembrane region" description="Helical" evidence="2">
    <location>
        <begin position="191"/>
        <end position="212"/>
    </location>
</feature>
<keyword evidence="2" id="KW-0472">Membrane</keyword>
<evidence type="ECO:0000256" key="1">
    <source>
        <dbReference type="SAM" id="MobiDB-lite"/>
    </source>
</evidence>
<keyword evidence="2" id="KW-1133">Transmembrane helix</keyword>
<accession>A0ABS8X0V3</accession>
<gene>
    <name evidence="3" type="ORF">LXO92_02565</name>
</gene>
<feature type="transmembrane region" description="Helical" evidence="2">
    <location>
        <begin position="163"/>
        <end position="184"/>
    </location>
</feature>
<reference evidence="3 4" key="1">
    <citation type="journal article" date="2024" name="Pathogens">
        <title>Characterization of a Novel Species of Legionella Isolated from a Healthcare Facility: Legionella resiliens sp. nov.</title>
        <authorList>
            <person name="Cristino S."/>
            <person name="Pascale M.R."/>
            <person name="Marino F."/>
            <person name="Derelitto C."/>
            <person name="Salaris S."/>
            <person name="Orsini M."/>
            <person name="Squarzoni S."/>
            <person name="Grottola A."/>
            <person name="Girolamini L."/>
        </authorList>
    </citation>
    <scope>NUCLEOTIDE SEQUENCE [LARGE SCALE GENOMIC DNA]</scope>
    <source>
        <strain evidence="3 4">8cVS16</strain>
    </source>
</reference>
<keyword evidence="2" id="KW-0812">Transmembrane</keyword>
<keyword evidence="4" id="KW-1185">Reference proteome</keyword>
<feature type="region of interest" description="Disordered" evidence="1">
    <location>
        <begin position="276"/>
        <end position="328"/>
    </location>
</feature>
<name>A0ABS8X0V3_9GAMM</name>
<organism evidence="3 4">
    <name type="scientific">Legionella resiliens</name>
    <dbReference type="NCBI Taxonomy" id="2905958"/>
    <lineage>
        <taxon>Bacteria</taxon>
        <taxon>Pseudomonadati</taxon>
        <taxon>Pseudomonadota</taxon>
        <taxon>Gammaproteobacteria</taxon>
        <taxon>Legionellales</taxon>
        <taxon>Legionellaceae</taxon>
        <taxon>Legionella</taxon>
    </lineage>
</organism>
<evidence type="ECO:0000313" key="4">
    <source>
        <dbReference type="Proteomes" id="UP001320170"/>
    </source>
</evidence>